<feature type="domain" description="EF-hand" evidence="1">
    <location>
        <begin position="203"/>
        <end position="238"/>
    </location>
</feature>
<protein>
    <recommendedName>
        <fullName evidence="1">EF-hand domain-containing protein</fullName>
    </recommendedName>
</protein>
<dbReference type="Proteomes" id="UP000187209">
    <property type="component" value="Unassembled WGS sequence"/>
</dbReference>
<proteinExistence type="predicted"/>
<dbReference type="GO" id="GO:0005509">
    <property type="term" value="F:calcium ion binding"/>
    <property type="evidence" value="ECO:0007669"/>
    <property type="project" value="InterPro"/>
</dbReference>
<reference evidence="2 3" key="1">
    <citation type="submission" date="2016-11" db="EMBL/GenBank/DDBJ databases">
        <title>The macronuclear genome of Stentor coeruleus: a giant cell with tiny introns.</title>
        <authorList>
            <person name="Slabodnick M."/>
            <person name="Ruby J.G."/>
            <person name="Reiff S.B."/>
            <person name="Swart E.C."/>
            <person name="Gosai S."/>
            <person name="Prabakaran S."/>
            <person name="Witkowska E."/>
            <person name="Larue G.E."/>
            <person name="Fisher S."/>
            <person name="Freeman R.M."/>
            <person name="Gunawardena J."/>
            <person name="Chu W."/>
            <person name="Stover N.A."/>
            <person name="Gregory B.D."/>
            <person name="Nowacki M."/>
            <person name="Derisi J."/>
            <person name="Roy S.W."/>
            <person name="Marshall W.F."/>
            <person name="Sood P."/>
        </authorList>
    </citation>
    <scope>NUCLEOTIDE SEQUENCE [LARGE SCALE GENOMIC DNA]</scope>
    <source>
        <strain evidence="2">WM001</strain>
    </source>
</reference>
<dbReference type="AlphaFoldDB" id="A0A1R2CHY3"/>
<evidence type="ECO:0000313" key="3">
    <source>
        <dbReference type="Proteomes" id="UP000187209"/>
    </source>
</evidence>
<evidence type="ECO:0000313" key="2">
    <source>
        <dbReference type="EMBL" id="OMJ88565.1"/>
    </source>
</evidence>
<dbReference type="PROSITE" id="PS50222">
    <property type="entry name" value="EF_HAND_2"/>
    <property type="match status" value="1"/>
</dbReference>
<name>A0A1R2CHY3_9CILI</name>
<dbReference type="EMBL" id="MPUH01000148">
    <property type="protein sequence ID" value="OMJ88565.1"/>
    <property type="molecule type" value="Genomic_DNA"/>
</dbReference>
<accession>A0A1R2CHY3</accession>
<evidence type="ECO:0000259" key="1">
    <source>
        <dbReference type="PROSITE" id="PS50222"/>
    </source>
</evidence>
<organism evidence="2 3">
    <name type="scientific">Stentor coeruleus</name>
    <dbReference type="NCBI Taxonomy" id="5963"/>
    <lineage>
        <taxon>Eukaryota</taxon>
        <taxon>Sar</taxon>
        <taxon>Alveolata</taxon>
        <taxon>Ciliophora</taxon>
        <taxon>Postciliodesmatophora</taxon>
        <taxon>Heterotrichea</taxon>
        <taxon>Heterotrichida</taxon>
        <taxon>Stentoridae</taxon>
        <taxon>Stentor</taxon>
    </lineage>
</organism>
<comment type="caution">
    <text evidence="2">The sequence shown here is derived from an EMBL/GenBank/DDBJ whole genome shotgun (WGS) entry which is preliminary data.</text>
</comment>
<dbReference type="InterPro" id="IPR002048">
    <property type="entry name" value="EF_hand_dom"/>
</dbReference>
<sequence>MNYHPQRPSFQKSSTPISGKYKDLKFSPIKESKIVRNVSLSPLRIFSPRKSSNDSIINPRAASDELGTLYTHQDPLFFKLNIISFDSPTRTKSYQRILPSLEKIRDFNEVIDALFIMNKCERGRIGAFNLTQLFVGLGFCEDCETVVEIFRNISEGQPLNMISYSKQELLKLCEDAKTDNVLKSIQKDLKVKSTQEQIVSIQYLIEVIKKWWKKLDKSHNDYASFEDICKCYSDVGIIENSSDTKRIFLRINQFGNYKQFSSVFAKALLKHMISELTKVVKKGNEVCLPAEIAISTQRRKVILKSLEGHSRVVDAIMECKMYNN</sequence>
<keyword evidence="3" id="KW-1185">Reference proteome</keyword>
<gene>
    <name evidence="2" type="ORF">SteCoe_9519</name>
</gene>